<dbReference type="GO" id="GO:0006355">
    <property type="term" value="P:regulation of DNA-templated transcription"/>
    <property type="evidence" value="ECO:0007669"/>
    <property type="project" value="InterPro"/>
</dbReference>
<comment type="caution">
    <text evidence="5">The sequence shown here is derived from an EMBL/GenBank/DDBJ whole genome shotgun (WGS) entry which is preliminary data.</text>
</comment>
<accession>X0R6C6</accession>
<dbReference type="PANTHER" id="PTHR44688">
    <property type="entry name" value="DNA-BINDING TRANSCRIPTIONAL ACTIVATOR DEVR_DOSR"/>
    <property type="match status" value="1"/>
</dbReference>
<keyword evidence="6" id="KW-1185">Reference proteome</keyword>
<protein>
    <submittedName>
        <fullName evidence="5">Putative LuxR family transcriptional regulator</fullName>
    </submittedName>
</protein>
<evidence type="ECO:0000259" key="4">
    <source>
        <dbReference type="PROSITE" id="PS50043"/>
    </source>
</evidence>
<feature type="domain" description="HTH luxR-type" evidence="4">
    <location>
        <begin position="804"/>
        <end position="868"/>
    </location>
</feature>
<dbReference type="InterPro" id="IPR000792">
    <property type="entry name" value="Tscrpt_reg_LuxR_C"/>
</dbReference>
<dbReference type="Gene3D" id="1.25.40.10">
    <property type="entry name" value="Tetratricopeptide repeat domain"/>
    <property type="match status" value="1"/>
</dbReference>
<evidence type="ECO:0000256" key="2">
    <source>
        <dbReference type="ARBA" id="ARBA00023125"/>
    </source>
</evidence>
<name>X0R6C6_RHOWR</name>
<dbReference type="Gene3D" id="3.40.50.300">
    <property type="entry name" value="P-loop containing nucleotide triphosphate hydrolases"/>
    <property type="match status" value="1"/>
</dbReference>
<dbReference type="Gene3D" id="1.10.10.10">
    <property type="entry name" value="Winged helix-like DNA-binding domain superfamily/Winged helix DNA-binding domain"/>
    <property type="match status" value="1"/>
</dbReference>
<dbReference type="SUPFAM" id="SSF46894">
    <property type="entry name" value="C-terminal effector domain of the bipartite response regulators"/>
    <property type="match status" value="1"/>
</dbReference>
<keyword evidence="2" id="KW-0238">DNA-binding</keyword>
<dbReference type="InterPro" id="IPR027417">
    <property type="entry name" value="P-loop_NTPase"/>
</dbReference>
<dbReference type="AlphaFoldDB" id="X0R6C6"/>
<dbReference type="OrthoDB" id="3197423at2"/>
<dbReference type="Pfam" id="PF00196">
    <property type="entry name" value="GerE"/>
    <property type="match status" value="1"/>
</dbReference>
<dbReference type="InterPro" id="IPR036388">
    <property type="entry name" value="WH-like_DNA-bd_sf"/>
</dbReference>
<gene>
    <name evidence="5" type="ORF">RW1_031_00590</name>
</gene>
<evidence type="ECO:0000313" key="6">
    <source>
        <dbReference type="Proteomes" id="UP000019491"/>
    </source>
</evidence>
<dbReference type="PROSITE" id="PS50043">
    <property type="entry name" value="HTH_LUXR_2"/>
    <property type="match status" value="1"/>
</dbReference>
<reference evidence="5 6" key="1">
    <citation type="submission" date="2014-02" db="EMBL/GenBank/DDBJ databases">
        <title>Whole genome shotgun sequence of Rhodococcus wratislaviensis NBRC 100605.</title>
        <authorList>
            <person name="Hosoyama A."/>
            <person name="Tsuchikane K."/>
            <person name="Yoshida I."/>
            <person name="Ohji S."/>
            <person name="Ichikawa N."/>
            <person name="Yamazoe A."/>
            <person name="Fujita N."/>
        </authorList>
    </citation>
    <scope>NUCLEOTIDE SEQUENCE [LARGE SCALE GENOMIC DNA]</scope>
    <source>
        <strain evidence="5 6">NBRC 100605</strain>
    </source>
</reference>
<dbReference type="InterPro" id="IPR016032">
    <property type="entry name" value="Sig_transdc_resp-reg_C-effctor"/>
</dbReference>
<dbReference type="CDD" id="cd06170">
    <property type="entry name" value="LuxR_C_like"/>
    <property type="match status" value="1"/>
</dbReference>
<dbReference type="PRINTS" id="PR00038">
    <property type="entry name" value="HTHLUXR"/>
</dbReference>
<dbReference type="Proteomes" id="UP000019491">
    <property type="component" value="Unassembled WGS sequence"/>
</dbReference>
<dbReference type="SUPFAM" id="SSF52540">
    <property type="entry name" value="P-loop containing nucleoside triphosphate hydrolases"/>
    <property type="match status" value="1"/>
</dbReference>
<evidence type="ECO:0000256" key="3">
    <source>
        <dbReference type="ARBA" id="ARBA00023163"/>
    </source>
</evidence>
<dbReference type="GO" id="GO:0003677">
    <property type="term" value="F:DNA binding"/>
    <property type="evidence" value="ECO:0007669"/>
    <property type="project" value="UniProtKB-KW"/>
</dbReference>
<dbReference type="Pfam" id="PF13191">
    <property type="entry name" value="AAA_16"/>
    <property type="match status" value="1"/>
</dbReference>
<dbReference type="InterPro" id="IPR041664">
    <property type="entry name" value="AAA_16"/>
</dbReference>
<dbReference type="SMART" id="SM00421">
    <property type="entry name" value="HTH_LUXR"/>
    <property type="match status" value="1"/>
</dbReference>
<proteinExistence type="predicted"/>
<keyword evidence="1" id="KW-0805">Transcription regulation</keyword>
<evidence type="ECO:0000256" key="1">
    <source>
        <dbReference type="ARBA" id="ARBA00023015"/>
    </source>
</evidence>
<dbReference type="InterPro" id="IPR011990">
    <property type="entry name" value="TPR-like_helical_dom_sf"/>
</dbReference>
<dbReference type="PANTHER" id="PTHR44688:SF16">
    <property type="entry name" value="DNA-BINDING TRANSCRIPTIONAL ACTIVATOR DEVR_DOSR"/>
    <property type="match status" value="1"/>
</dbReference>
<dbReference type="EMBL" id="BAWF01000031">
    <property type="protein sequence ID" value="GAF46475.1"/>
    <property type="molecule type" value="Genomic_DNA"/>
</dbReference>
<organism evidence="5 6">
    <name type="scientific">Rhodococcus wratislaviensis NBRC 100605</name>
    <dbReference type="NCBI Taxonomy" id="1219028"/>
    <lineage>
        <taxon>Bacteria</taxon>
        <taxon>Bacillati</taxon>
        <taxon>Actinomycetota</taxon>
        <taxon>Actinomycetes</taxon>
        <taxon>Mycobacteriales</taxon>
        <taxon>Nocardiaceae</taxon>
        <taxon>Rhodococcus</taxon>
    </lineage>
</organism>
<sequence>MEPIASTWPLVGRGEELRLINTALTGADGYGGVVIAGPAGVGKSRLAREALADIRPGRWVSRWARATASARTLPLGAFAEWTGDIAEDPMFVVRGVIEHLVTTPPGTKVVVGVDDAHLLDDLSAFVLLQLVQRRLASVVVTIRTGQSAPDAVTALWKDRHLQRIELQPLSEEETGHLLTAILGGALEPTAALRLWHMTRGNALYLRHLVEQEIGSGRLSHSQGAWIWTGQPVVSPGLADLIDSQIGRLPETVGAVLDFLAVGEPLTEEVLADLTDPDAVVAAHTAGLITVEHRGRHEAHLAHPLYGDARRAQATPLRLRRIRSRIATALADEPDSGTRDLVRRAVLTIESDLPSDPALFMTAAAGALSLFDADLAERLADAAVSTGGGCDAQFLRASALMNLSRTGQAEELLAQIPTEDLTDEQIIDITCLRTVLLLVLNRPADAESVIDEATQCVQTDMRGSLTAGHAGVASYEGRPLDALNAAERALRSPNLTDISTAWALNALVVALGDLGRADQMAPIAARARDLTASSPRLSAYRFPACDYHARGLRLAGHIADAEKIVTDLCREVADVPGWVQSMSSMLMGQATLAAGRLTETRKLLEQPFPYPDEVGYIPAVWNITLTQARAMLGDHTAAAESLQVLDSLCRTFAYRKPEQILACAWVAAAGGSTTQAIELAHQGAEVAAEHEQHAVEMLCLHTATRFGDTTTAQRLRELAGQVDGPRAPASAQHATALAAGDPEGLLNASHQFEDIGDLLSAVDAAAHAATTYRHHGRNGSALTSAARAQRLADTCDGADTPALRAATQPSPLTARQREIITLAAQGLSNKQIAEKMTLSVRTIEGHLYRASLKTGLAGRDDLGGTITGK</sequence>
<dbReference type="RefSeq" id="WP_037234146.1">
    <property type="nucleotide sequence ID" value="NZ_BAWF01000031.1"/>
</dbReference>
<evidence type="ECO:0000313" key="5">
    <source>
        <dbReference type="EMBL" id="GAF46475.1"/>
    </source>
</evidence>
<keyword evidence="3" id="KW-0804">Transcription</keyword>
<dbReference type="PROSITE" id="PS00622">
    <property type="entry name" value="HTH_LUXR_1"/>
    <property type="match status" value="1"/>
</dbReference>